<evidence type="ECO:0000256" key="4">
    <source>
        <dbReference type="ARBA" id="ARBA00022448"/>
    </source>
</evidence>
<evidence type="ECO:0000256" key="1">
    <source>
        <dbReference type="ARBA" id="ARBA00004413"/>
    </source>
</evidence>
<keyword evidence="8" id="KW-0653">Protein transport</keyword>
<evidence type="ECO:0000256" key="3">
    <source>
        <dbReference type="ARBA" id="ARBA00020392"/>
    </source>
</evidence>
<keyword evidence="4" id="KW-0813">Transport</keyword>
<dbReference type="GO" id="GO:0005886">
    <property type="term" value="C:plasma membrane"/>
    <property type="evidence" value="ECO:0007669"/>
    <property type="project" value="UniProtKB-SubCell"/>
</dbReference>
<dbReference type="GO" id="GO:0009288">
    <property type="term" value="C:bacterial-type flagellum"/>
    <property type="evidence" value="ECO:0007669"/>
    <property type="project" value="InterPro"/>
</dbReference>
<dbReference type="GO" id="GO:0015031">
    <property type="term" value="P:protein transport"/>
    <property type="evidence" value="ECO:0007669"/>
    <property type="project" value="UniProtKB-KW"/>
</dbReference>
<dbReference type="Gene3D" id="1.10.287.1700">
    <property type="match status" value="1"/>
</dbReference>
<keyword evidence="12" id="KW-0282">Flagellum</keyword>
<dbReference type="InterPro" id="IPR053716">
    <property type="entry name" value="Flag_assembly_chemotaxis_eff"/>
</dbReference>
<gene>
    <name evidence="12" type="ORF">MAGMO_3552</name>
</gene>
<evidence type="ECO:0000256" key="8">
    <source>
        <dbReference type="ARBA" id="ARBA00022927"/>
    </source>
</evidence>
<keyword evidence="7" id="KW-1005">Bacterial flagellum biogenesis</keyword>
<dbReference type="Pfam" id="PF02050">
    <property type="entry name" value="FliJ"/>
    <property type="match status" value="1"/>
</dbReference>
<proteinExistence type="inferred from homology"/>
<evidence type="ECO:0000256" key="10">
    <source>
        <dbReference type="ARBA" id="ARBA00023225"/>
    </source>
</evidence>
<keyword evidence="10" id="KW-1006">Bacterial flagellum protein export</keyword>
<dbReference type="GO" id="GO:0044781">
    <property type="term" value="P:bacterial-type flagellum organization"/>
    <property type="evidence" value="ECO:0007669"/>
    <property type="project" value="UniProtKB-KW"/>
</dbReference>
<feature type="coiled-coil region" evidence="11">
    <location>
        <begin position="16"/>
        <end position="43"/>
    </location>
</feature>
<dbReference type="InterPro" id="IPR012823">
    <property type="entry name" value="Flagell_FliJ"/>
</dbReference>
<keyword evidence="9" id="KW-0472">Membrane</keyword>
<evidence type="ECO:0000256" key="6">
    <source>
        <dbReference type="ARBA" id="ARBA00022500"/>
    </source>
</evidence>
<name>A0A1S7LM11_MAGMO</name>
<feature type="coiled-coil region" evidence="11">
    <location>
        <begin position="70"/>
        <end position="104"/>
    </location>
</feature>
<evidence type="ECO:0000256" key="7">
    <source>
        <dbReference type="ARBA" id="ARBA00022795"/>
    </source>
</evidence>
<dbReference type="EMBL" id="LO017727">
    <property type="protein sequence ID" value="CRH07688.1"/>
    <property type="molecule type" value="Genomic_DNA"/>
</dbReference>
<dbReference type="NCBIfam" id="TIGR02473">
    <property type="entry name" value="flagell_FliJ"/>
    <property type="match status" value="1"/>
</dbReference>
<comment type="subcellular location">
    <subcellularLocation>
        <location evidence="1">Cell membrane</location>
        <topology evidence="1">Peripheral membrane protein</topology>
        <orientation evidence="1">Cytoplasmic side</orientation>
    </subcellularLocation>
</comment>
<evidence type="ECO:0000256" key="11">
    <source>
        <dbReference type="SAM" id="Coils"/>
    </source>
</evidence>
<keyword evidence="12" id="KW-0969">Cilium</keyword>
<keyword evidence="5" id="KW-1003">Cell membrane</keyword>
<dbReference type="GO" id="GO:0006935">
    <property type="term" value="P:chemotaxis"/>
    <property type="evidence" value="ECO:0007669"/>
    <property type="project" value="UniProtKB-KW"/>
</dbReference>
<evidence type="ECO:0000313" key="12">
    <source>
        <dbReference type="EMBL" id="CRH07688.1"/>
    </source>
</evidence>
<dbReference type="AlphaFoldDB" id="A0A1S7LM11"/>
<keyword evidence="12" id="KW-0966">Cell projection</keyword>
<sequence length="142" mass="16390">MVELRHLREESLAGAYARVLADLNSLQQQLMDLRRDTEQGRADALNMVGGTAVMTGDMLQGFFLGQKHREQQLQQAIVQSETEVEEARLRWVEAKKELQQVEKLADKTDKRLHTEAVRAENQVMDMTGMVRYHRRQNQEGLL</sequence>
<keyword evidence="11" id="KW-0175">Coiled coil</keyword>
<comment type="similarity">
    <text evidence="2">Belongs to the FliJ family.</text>
</comment>
<evidence type="ECO:0000256" key="2">
    <source>
        <dbReference type="ARBA" id="ARBA00010004"/>
    </source>
</evidence>
<dbReference type="GO" id="GO:0071973">
    <property type="term" value="P:bacterial-type flagellum-dependent cell motility"/>
    <property type="evidence" value="ECO:0007669"/>
    <property type="project" value="InterPro"/>
</dbReference>
<reference evidence="12" key="1">
    <citation type="submission" date="2015-04" db="EMBL/GenBank/DDBJ databases">
        <authorList>
            <person name="Syromyatnikov M.Y."/>
            <person name="Popov V.N."/>
        </authorList>
    </citation>
    <scope>NUCLEOTIDE SEQUENCE</scope>
    <source>
        <strain evidence="12">MO-1</strain>
    </source>
</reference>
<accession>A0A1S7LM11</accession>
<organism evidence="12">
    <name type="scientific">Magnetococcus massalia (strain MO-1)</name>
    <dbReference type="NCBI Taxonomy" id="451514"/>
    <lineage>
        <taxon>Bacteria</taxon>
        <taxon>Pseudomonadati</taxon>
        <taxon>Pseudomonadota</taxon>
        <taxon>Magnetococcia</taxon>
        <taxon>Magnetococcales</taxon>
        <taxon>Magnetococcaceae</taxon>
        <taxon>Magnetococcus</taxon>
    </lineage>
</organism>
<protein>
    <recommendedName>
        <fullName evidence="3">Flagellar FliJ protein</fullName>
    </recommendedName>
</protein>
<evidence type="ECO:0000256" key="5">
    <source>
        <dbReference type="ARBA" id="ARBA00022475"/>
    </source>
</evidence>
<evidence type="ECO:0000256" key="9">
    <source>
        <dbReference type="ARBA" id="ARBA00023136"/>
    </source>
</evidence>
<keyword evidence="6" id="KW-0145">Chemotaxis</keyword>